<feature type="compositionally biased region" description="Polar residues" evidence="1">
    <location>
        <begin position="52"/>
        <end position="64"/>
    </location>
</feature>
<reference evidence="2 3" key="1">
    <citation type="submission" date="2024-01" db="EMBL/GenBank/DDBJ databases">
        <authorList>
            <person name="Alioto T."/>
            <person name="Alioto T."/>
            <person name="Gomez Garrido J."/>
        </authorList>
    </citation>
    <scope>NUCLEOTIDE SEQUENCE [LARGE SCALE GENOMIC DNA]</scope>
</reference>
<accession>A0AAV1N545</accession>
<evidence type="ECO:0000313" key="2">
    <source>
        <dbReference type="EMBL" id="CAK6954486.1"/>
    </source>
</evidence>
<dbReference type="AlphaFoldDB" id="A0AAV1N545"/>
<evidence type="ECO:0000313" key="3">
    <source>
        <dbReference type="Proteomes" id="UP001314229"/>
    </source>
</evidence>
<evidence type="ECO:0000256" key="1">
    <source>
        <dbReference type="SAM" id="MobiDB-lite"/>
    </source>
</evidence>
<dbReference type="Proteomes" id="UP001314229">
    <property type="component" value="Unassembled WGS sequence"/>
</dbReference>
<name>A0AAV1N545_SCOSC</name>
<organism evidence="2 3">
    <name type="scientific">Scomber scombrus</name>
    <name type="common">Atlantic mackerel</name>
    <name type="synonym">Scomber vernalis</name>
    <dbReference type="NCBI Taxonomy" id="13677"/>
    <lineage>
        <taxon>Eukaryota</taxon>
        <taxon>Metazoa</taxon>
        <taxon>Chordata</taxon>
        <taxon>Craniata</taxon>
        <taxon>Vertebrata</taxon>
        <taxon>Euteleostomi</taxon>
        <taxon>Actinopterygii</taxon>
        <taxon>Neopterygii</taxon>
        <taxon>Teleostei</taxon>
        <taxon>Neoteleostei</taxon>
        <taxon>Acanthomorphata</taxon>
        <taxon>Pelagiaria</taxon>
        <taxon>Scombriformes</taxon>
        <taxon>Scombridae</taxon>
        <taxon>Scomber</taxon>
    </lineage>
</organism>
<comment type="caution">
    <text evidence="2">The sequence shown here is derived from an EMBL/GenBank/DDBJ whole genome shotgun (WGS) entry which is preliminary data.</text>
</comment>
<proteinExistence type="predicted"/>
<sequence length="244" mass="27229">MLRRWMEEEEEEEVRGEEGRRTRRGGRRGGSEVKELLLQQRPRAPHGETRELSSSNGAETTPSGGISVELATWTRHMMNRRLASAQFCSPTGTQELRSPTPSLLCTSFFGVFVLPNVPSILHAGYEATGATKEEEEKHHTDHLSSLSCKIPTALHLRYIPPPLQAHTFKTKNKKTPKRNSSSVKTRKYRVKGVRSCSIIQYQACDFGGNNTDSRVVTAKVSNVRVGCVRRGSHCAVQTVGENRD</sequence>
<keyword evidence="3" id="KW-1185">Reference proteome</keyword>
<protein>
    <submittedName>
        <fullName evidence="2">Uncharacterized protein</fullName>
    </submittedName>
</protein>
<gene>
    <name evidence="2" type="ORF">FSCOSCO3_A028966</name>
</gene>
<dbReference type="EMBL" id="CAWUFR010000017">
    <property type="protein sequence ID" value="CAK6954486.1"/>
    <property type="molecule type" value="Genomic_DNA"/>
</dbReference>
<feature type="region of interest" description="Disordered" evidence="1">
    <location>
        <begin position="1"/>
        <end position="65"/>
    </location>
</feature>
<feature type="compositionally biased region" description="Basic residues" evidence="1">
    <location>
        <begin position="168"/>
        <end position="177"/>
    </location>
</feature>
<feature type="region of interest" description="Disordered" evidence="1">
    <location>
        <begin position="166"/>
        <end position="186"/>
    </location>
</feature>